<evidence type="ECO:0000313" key="7">
    <source>
        <dbReference type="EMBL" id="KTQ91801.1"/>
    </source>
</evidence>
<dbReference type="STRING" id="401562.NS365_22370"/>
<evidence type="ECO:0000256" key="4">
    <source>
        <dbReference type="ARBA" id="ARBA00022833"/>
    </source>
</evidence>
<dbReference type="Gene3D" id="2.30.40.10">
    <property type="entry name" value="Urease, subunit C, domain 1"/>
    <property type="match status" value="1"/>
</dbReference>
<dbReference type="Gene3D" id="3.20.20.140">
    <property type="entry name" value="Metal-dependent hydrolases"/>
    <property type="match status" value="1"/>
</dbReference>
<name>A0A175R5X3_9HYPH</name>
<gene>
    <name evidence="7" type="ORF">NS226_15520</name>
</gene>
<evidence type="ECO:0000256" key="2">
    <source>
        <dbReference type="ARBA" id="ARBA00022723"/>
    </source>
</evidence>
<feature type="domain" description="Formimidoylglutamate deiminase N-terminal" evidence="6">
    <location>
        <begin position="12"/>
        <end position="48"/>
    </location>
</feature>
<evidence type="ECO:0000313" key="8">
    <source>
        <dbReference type="Proteomes" id="UP000078272"/>
    </source>
</evidence>
<comment type="caution">
    <text evidence="7">The sequence shown here is derived from an EMBL/GenBank/DDBJ whole genome shotgun (WGS) entry which is preliminary data.</text>
</comment>
<dbReference type="Pfam" id="PF01979">
    <property type="entry name" value="Amidohydro_1"/>
    <property type="match status" value="1"/>
</dbReference>
<sequence>MRSPTSRFFCPMALLSDGWARDVAIDIGADGRIAAVTSGMAPGAGERLAGPVVPALSNLHSHAFQRAMAGLAERAGPGDDSFWTWRDQMYRTVGLMTPDDIEAVAAKLYVEMLKGGFSRVAEFHYLHHGAGGVVYADPAETSHRILAAAATAGIGLTHLPVFYAHSNFGGAEPGEGQRPFLHDVDGFLALLDRLAPACREAGATLGLALHSLRAAAPGEIAAILAAETTGGPIHIHVAEQEREVEECLAWSGRRPVEWLLDEVDVNERWCAIHATHMTPDETQRLAASGAVAGLCPATEANLGDGIFPATAFRAAGGRFGIGTDSHVATSVAEELRLLEYGQRLRDRRRNRLVAGPGSSAGRTLFDAALAGGAQACGLAEHGLSIGAPADFIVLDGSHPFIAAAMDGEEGDTILDRWLFAAADVVRDVVVGGRFAITERRHAADEAIDAAFLRTLRRLR</sequence>
<dbReference type="InterPro" id="IPR051607">
    <property type="entry name" value="Metallo-dep_hydrolases"/>
</dbReference>
<protein>
    <submittedName>
        <fullName evidence="7">N-formimino-L-glutamate deiminase</fullName>
    </submittedName>
</protein>
<evidence type="ECO:0000256" key="3">
    <source>
        <dbReference type="ARBA" id="ARBA00022801"/>
    </source>
</evidence>
<evidence type="ECO:0000259" key="6">
    <source>
        <dbReference type="Pfam" id="PF22429"/>
    </source>
</evidence>
<evidence type="ECO:0000256" key="1">
    <source>
        <dbReference type="ARBA" id="ARBA00001947"/>
    </source>
</evidence>
<dbReference type="RefSeq" id="WP_058635733.1">
    <property type="nucleotide sequence ID" value="NZ_LDPZ01000033.1"/>
</dbReference>
<dbReference type="InterPro" id="IPR032466">
    <property type="entry name" value="Metal_Hydrolase"/>
</dbReference>
<evidence type="ECO:0000259" key="5">
    <source>
        <dbReference type="Pfam" id="PF01979"/>
    </source>
</evidence>
<dbReference type="PANTHER" id="PTHR11271:SF48">
    <property type="entry name" value="AMIDOHYDROLASE-RELATED DOMAIN-CONTAINING PROTEIN"/>
    <property type="match status" value="1"/>
</dbReference>
<dbReference type="SUPFAM" id="SSF51556">
    <property type="entry name" value="Metallo-dependent hydrolases"/>
    <property type="match status" value="1"/>
</dbReference>
<dbReference type="AlphaFoldDB" id="A0A175R5X3"/>
<dbReference type="GO" id="GO:0005829">
    <property type="term" value="C:cytosol"/>
    <property type="evidence" value="ECO:0007669"/>
    <property type="project" value="TreeGrafter"/>
</dbReference>
<dbReference type="InterPro" id="IPR006680">
    <property type="entry name" value="Amidohydro-rel"/>
</dbReference>
<dbReference type="NCBIfam" id="TIGR02022">
    <property type="entry name" value="hutF"/>
    <property type="match status" value="1"/>
</dbReference>
<keyword evidence="4" id="KW-0862">Zinc</keyword>
<reference evidence="7 8" key="1">
    <citation type="journal article" date="2016" name="Front. Microbiol.">
        <title>Genomic Resource of Rice Seed Associated Bacteria.</title>
        <authorList>
            <person name="Midha S."/>
            <person name="Bansal K."/>
            <person name="Sharma S."/>
            <person name="Kumar N."/>
            <person name="Patil P.P."/>
            <person name="Chaudhry V."/>
            <person name="Patil P.B."/>
        </authorList>
    </citation>
    <scope>NUCLEOTIDE SEQUENCE [LARGE SCALE GENOMIC DNA]</scope>
    <source>
        <strain evidence="7 8">NS226</strain>
    </source>
</reference>
<feature type="domain" description="Amidohydrolase-related" evidence="5">
    <location>
        <begin position="52"/>
        <end position="433"/>
    </location>
</feature>
<dbReference type="Pfam" id="PF22429">
    <property type="entry name" value="HutF_N"/>
    <property type="match status" value="1"/>
</dbReference>
<keyword evidence="3" id="KW-0378">Hydrolase</keyword>
<proteinExistence type="predicted"/>
<dbReference type="PANTHER" id="PTHR11271">
    <property type="entry name" value="GUANINE DEAMINASE"/>
    <property type="match status" value="1"/>
</dbReference>
<dbReference type="InterPro" id="IPR010252">
    <property type="entry name" value="HutF"/>
</dbReference>
<dbReference type="PATRIC" id="fig|401562.3.peg.2812"/>
<keyword evidence="2" id="KW-0479">Metal-binding</keyword>
<dbReference type="InterPro" id="IPR055156">
    <property type="entry name" value="HutF-like_N"/>
</dbReference>
<dbReference type="OrthoDB" id="9796020at2"/>
<dbReference type="GO" id="GO:0046872">
    <property type="term" value="F:metal ion binding"/>
    <property type="evidence" value="ECO:0007669"/>
    <property type="project" value="UniProtKB-KW"/>
</dbReference>
<dbReference type="Proteomes" id="UP000078272">
    <property type="component" value="Unassembled WGS sequence"/>
</dbReference>
<comment type="cofactor">
    <cofactor evidence="1">
        <name>Zn(2+)</name>
        <dbReference type="ChEBI" id="CHEBI:29105"/>
    </cofactor>
</comment>
<dbReference type="NCBIfam" id="NF006681">
    <property type="entry name" value="PRK09229.1-2"/>
    <property type="match status" value="1"/>
</dbReference>
<organism evidence="7 8">
    <name type="scientific">Aureimonas ureilytica</name>
    <dbReference type="NCBI Taxonomy" id="401562"/>
    <lineage>
        <taxon>Bacteria</taxon>
        <taxon>Pseudomonadati</taxon>
        <taxon>Pseudomonadota</taxon>
        <taxon>Alphaproteobacteria</taxon>
        <taxon>Hyphomicrobiales</taxon>
        <taxon>Aurantimonadaceae</taxon>
        <taxon>Aureimonas</taxon>
    </lineage>
</organism>
<dbReference type="GO" id="GO:0019239">
    <property type="term" value="F:deaminase activity"/>
    <property type="evidence" value="ECO:0007669"/>
    <property type="project" value="TreeGrafter"/>
</dbReference>
<dbReference type="EMBL" id="LDPZ01000033">
    <property type="protein sequence ID" value="KTQ91801.1"/>
    <property type="molecule type" value="Genomic_DNA"/>
</dbReference>
<dbReference type="NCBIfam" id="NF006684">
    <property type="entry name" value="PRK09229.1-5"/>
    <property type="match status" value="1"/>
</dbReference>
<dbReference type="InterPro" id="IPR011059">
    <property type="entry name" value="Metal-dep_hydrolase_composite"/>
</dbReference>
<accession>A0A175R5X3</accession>